<protein>
    <submittedName>
        <fullName evidence="1">Uncharacterized protein</fullName>
    </submittedName>
</protein>
<dbReference type="Proteomes" id="UP000199648">
    <property type="component" value="Unassembled WGS sequence"/>
</dbReference>
<name>A0A1G5PUI9_9GAMM</name>
<proteinExistence type="predicted"/>
<dbReference type="AlphaFoldDB" id="A0A1G5PUI9"/>
<organism evidence="1 2">
    <name type="scientific">Thiohalomonas denitrificans</name>
    <dbReference type="NCBI Taxonomy" id="415747"/>
    <lineage>
        <taxon>Bacteria</taxon>
        <taxon>Pseudomonadati</taxon>
        <taxon>Pseudomonadota</taxon>
        <taxon>Gammaproteobacteria</taxon>
        <taxon>Thiohalomonadales</taxon>
        <taxon>Thiohalomonadaceae</taxon>
        <taxon>Thiohalomonas</taxon>
    </lineage>
</organism>
<accession>A0A1G5PUI9</accession>
<dbReference type="STRING" id="415747.SAMN03097708_00865"/>
<evidence type="ECO:0000313" key="1">
    <source>
        <dbReference type="EMBL" id="SCZ53092.1"/>
    </source>
</evidence>
<dbReference type="EMBL" id="FMWD01000002">
    <property type="protein sequence ID" value="SCZ53092.1"/>
    <property type="molecule type" value="Genomic_DNA"/>
</dbReference>
<sequence>MAEQELAELVDLADAVEARLTKDDALLMVLRSTATSTINDNVMH</sequence>
<evidence type="ECO:0000313" key="2">
    <source>
        <dbReference type="Proteomes" id="UP000199648"/>
    </source>
</evidence>
<reference evidence="1 2" key="1">
    <citation type="submission" date="2016-10" db="EMBL/GenBank/DDBJ databases">
        <authorList>
            <person name="de Groot N.N."/>
        </authorList>
    </citation>
    <scope>NUCLEOTIDE SEQUENCE [LARGE SCALE GENOMIC DNA]</scope>
    <source>
        <strain evidence="1 2">HLD2</strain>
    </source>
</reference>
<dbReference type="RefSeq" id="WP_281180143.1">
    <property type="nucleotide sequence ID" value="NZ_FMWD01000002.1"/>
</dbReference>
<gene>
    <name evidence="1" type="ORF">SAMN03097708_00865</name>
</gene>
<keyword evidence="2" id="KW-1185">Reference proteome</keyword>